<dbReference type="GO" id="GO:0009001">
    <property type="term" value="F:serine O-acetyltransferase activity"/>
    <property type="evidence" value="ECO:0007669"/>
    <property type="project" value="UniProtKB-EC"/>
</dbReference>
<dbReference type="InterPro" id="IPR011004">
    <property type="entry name" value="Trimer_LpxA-like_sf"/>
</dbReference>
<evidence type="ECO:0000256" key="2">
    <source>
        <dbReference type="ARBA" id="ARBA00022679"/>
    </source>
</evidence>
<dbReference type="Proteomes" id="UP001165667">
    <property type="component" value="Unassembled WGS sequence"/>
</dbReference>
<evidence type="ECO:0000256" key="4">
    <source>
        <dbReference type="ARBA" id="ARBA00023315"/>
    </source>
</evidence>
<dbReference type="PIRSF" id="PIRSF000441">
    <property type="entry name" value="CysE"/>
    <property type="match status" value="1"/>
</dbReference>
<keyword evidence="2 5" id="KW-0808">Transferase</keyword>
<reference evidence="6" key="1">
    <citation type="submission" date="2022-05" db="EMBL/GenBank/DDBJ databases">
        <authorList>
            <person name="Pankratov T."/>
        </authorList>
    </citation>
    <scope>NUCLEOTIDE SEQUENCE</scope>
    <source>
        <strain evidence="6">BP6-180914</strain>
    </source>
</reference>
<accession>A0AA41Z941</accession>
<comment type="caution">
    <text evidence="6">The sequence shown here is derived from an EMBL/GenBank/DDBJ whole genome shotgun (WGS) entry which is preliminary data.</text>
</comment>
<dbReference type="EC" id="2.3.1.30" evidence="5"/>
<evidence type="ECO:0000256" key="5">
    <source>
        <dbReference type="PIRNR" id="PIRNR000441"/>
    </source>
</evidence>
<dbReference type="AlphaFoldDB" id="A0AA41Z941"/>
<gene>
    <name evidence="6" type="ORF">M8523_26830</name>
</gene>
<dbReference type="InterPro" id="IPR005881">
    <property type="entry name" value="Ser_O-AcTrfase"/>
</dbReference>
<evidence type="ECO:0000313" key="7">
    <source>
        <dbReference type="Proteomes" id="UP001165667"/>
    </source>
</evidence>
<dbReference type="PANTHER" id="PTHR42811">
    <property type="entry name" value="SERINE ACETYLTRANSFERASE"/>
    <property type="match status" value="1"/>
</dbReference>
<dbReference type="EMBL" id="JAMOIM010000029">
    <property type="protein sequence ID" value="MCW6511592.1"/>
    <property type="molecule type" value="Genomic_DNA"/>
</dbReference>
<keyword evidence="3" id="KW-0677">Repeat</keyword>
<evidence type="ECO:0000313" key="6">
    <source>
        <dbReference type="EMBL" id="MCW6511592.1"/>
    </source>
</evidence>
<dbReference type="GO" id="GO:0006535">
    <property type="term" value="P:cysteine biosynthetic process from serine"/>
    <property type="evidence" value="ECO:0007669"/>
    <property type="project" value="InterPro"/>
</dbReference>
<dbReference type="RefSeq" id="WP_282587971.1">
    <property type="nucleotide sequence ID" value="NZ_JAMOIM010000029.1"/>
</dbReference>
<dbReference type="InterPro" id="IPR018357">
    <property type="entry name" value="Hexapep_transf_CS"/>
</dbReference>
<comment type="similarity">
    <text evidence="1 5">Belongs to the transferase hexapeptide repeat family.</text>
</comment>
<name>A0AA41Z941_9HYPH</name>
<protein>
    <recommendedName>
        <fullName evidence="5">Serine acetyltransferase</fullName>
        <ecNumber evidence="5">2.3.1.30</ecNumber>
    </recommendedName>
</protein>
<dbReference type="GO" id="GO:0005737">
    <property type="term" value="C:cytoplasm"/>
    <property type="evidence" value="ECO:0007669"/>
    <property type="project" value="InterPro"/>
</dbReference>
<evidence type="ECO:0000256" key="3">
    <source>
        <dbReference type="ARBA" id="ARBA00022737"/>
    </source>
</evidence>
<comment type="catalytic activity">
    <reaction evidence="5">
        <text>L-serine + acetyl-CoA = O-acetyl-L-serine + CoA</text>
        <dbReference type="Rhea" id="RHEA:24560"/>
        <dbReference type="ChEBI" id="CHEBI:33384"/>
        <dbReference type="ChEBI" id="CHEBI:57287"/>
        <dbReference type="ChEBI" id="CHEBI:57288"/>
        <dbReference type="ChEBI" id="CHEBI:58340"/>
        <dbReference type="EC" id="2.3.1.30"/>
    </reaction>
</comment>
<dbReference type="Gene3D" id="2.160.10.10">
    <property type="entry name" value="Hexapeptide repeat proteins"/>
    <property type="match status" value="1"/>
</dbReference>
<dbReference type="CDD" id="cd03354">
    <property type="entry name" value="LbH_SAT"/>
    <property type="match status" value="1"/>
</dbReference>
<organism evidence="6 7">
    <name type="scientific">Lichenifustis flavocetrariae</name>
    <dbReference type="NCBI Taxonomy" id="2949735"/>
    <lineage>
        <taxon>Bacteria</taxon>
        <taxon>Pseudomonadati</taxon>
        <taxon>Pseudomonadota</taxon>
        <taxon>Alphaproteobacteria</taxon>
        <taxon>Hyphomicrobiales</taxon>
        <taxon>Lichenihabitantaceae</taxon>
        <taxon>Lichenifustis</taxon>
    </lineage>
</organism>
<keyword evidence="4 5" id="KW-0012">Acyltransferase</keyword>
<dbReference type="PROSITE" id="PS00101">
    <property type="entry name" value="HEXAPEP_TRANSFERASES"/>
    <property type="match status" value="1"/>
</dbReference>
<dbReference type="Pfam" id="PF00132">
    <property type="entry name" value="Hexapep"/>
    <property type="match status" value="1"/>
</dbReference>
<keyword evidence="7" id="KW-1185">Reference proteome</keyword>
<dbReference type="InterPro" id="IPR045304">
    <property type="entry name" value="LbH_SAT"/>
</dbReference>
<dbReference type="InterPro" id="IPR001451">
    <property type="entry name" value="Hexapep"/>
</dbReference>
<proteinExistence type="inferred from homology"/>
<sequence>MNIIVEDFKQHRCDPFAWGFWALLIYRLGYARTRFKSPLIRKPWGAIHKLAAKWAELAFGISIGINVKIGRRFTIEHFGCIIIHNDVVIGDDVIIRQGVTLGNRRLDAPLDAPVIGSRVNIGAGAKILGFVKIGDDVNIGANAVVLADVPDQCNAIGVPAKSVAKSPSRSMTVTTQA</sequence>
<dbReference type="SUPFAM" id="SSF51161">
    <property type="entry name" value="Trimeric LpxA-like enzymes"/>
    <property type="match status" value="1"/>
</dbReference>
<evidence type="ECO:0000256" key="1">
    <source>
        <dbReference type="ARBA" id="ARBA00007274"/>
    </source>
</evidence>